<evidence type="ECO:0000313" key="5">
    <source>
        <dbReference type="EMBL" id="MCY1075128.1"/>
    </source>
</evidence>
<evidence type="ECO:0000259" key="4">
    <source>
        <dbReference type="Pfam" id="PF13458"/>
    </source>
</evidence>
<comment type="similarity">
    <text evidence="1">Belongs to the leucine-binding protein family.</text>
</comment>
<dbReference type="CDD" id="cd19979">
    <property type="entry name" value="PBP1_ABC_ligand_binding-like"/>
    <property type="match status" value="1"/>
</dbReference>
<dbReference type="Proteomes" id="UP001207654">
    <property type="component" value="Unassembled WGS sequence"/>
</dbReference>
<accession>A0ABT4A0J6</accession>
<dbReference type="InterPro" id="IPR028081">
    <property type="entry name" value="Leu-bd"/>
</dbReference>
<dbReference type="InterPro" id="IPR051010">
    <property type="entry name" value="BCAA_transport"/>
</dbReference>
<dbReference type="Pfam" id="PF13458">
    <property type="entry name" value="Peripla_BP_6"/>
    <property type="match status" value="1"/>
</dbReference>
<dbReference type="RefSeq" id="WP_267534077.1">
    <property type="nucleotide sequence ID" value="NZ_JAPNKA010000001.1"/>
</dbReference>
<reference evidence="5 6" key="1">
    <citation type="submission" date="2022-11" db="EMBL/GenBank/DDBJ databases">
        <title>Minimal conservation of predation-associated metabolite biosynthetic gene clusters underscores biosynthetic potential of Myxococcota including descriptions for ten novel species: Archangium lansinium sp. nov., Myxococcus landrumus sp. nov., Nannocystis bai.</title>
        <authorList>
            <person name="Ahearne A."/>
            <person name="Stevens C."/>
            <person name="Phillips K."/>
        </authorList>
    </citation>
    <scope>NUCLEOTIDE SEQUENCE [LARGE SCALE GENOMIC DNA]</scope>
    <source>
        <strain evidence="5 6">MIWBW</strain>
    </source>
</reference>
<evidence type="ECO:0000256" key="1">
    <source>
        <dbReference type="ARBA" id="ARBA00010062"/>
    </source>
</evidence>
<dbReference type="EMBL" id="JAPNKA010000001">
    <property type="protein sequence ID" value="MCY1075128.1"/>
    <property type="molecule type" value="Genomic_DNA"/>
</dbReference>
<dbReference type="Gene3D" id="3.40.50.2300">
    <property type="match status" value="2"/>
</dbReference>
<organism evidence="5 6">
    <name type="scientific">Archangium lansingense</name>
    <dbReference type="NCBI Taxonomy" id="2995310"/>
    <lineage>
        <taxon>Bacteria</taxon>
        <taxon>Pseudomonadati</taxon>
        <taxon>Myxococcota</taxon>
        <taxon>Myxococcia</taxon>
        <taxon>Myxococcales</taxon>
        <taxon>Cystobacterineae</taxon>
        <taxon>Archangiaceae</taxon>
        <taxon>Archangium</taxon>
    </lineage>
</organism>
<dbReference type="SUPFAM" id="SSF53822">
    <property type="entry name" value="Periplasmic binding protein-like I"/>
    <property type="match status" value="1"/>
</dbReference>
<protein>
    <submittedName>
        <fullName evidence="5">ABC transporter substrate-binding protein</fullName>
    </submittedName>
</protein>
<feature type="signal peptide" evidence="3">
    <location>
        <begin position="1"/>
        <end position="21"/>
    </location>
</feature>
<dbReference type="PANTHER" id="PTHR30483">
    <property type="entry name" value="LEUCINE-SPECIFIC-BINDING PROTEIN"/>
    <property type="match status" value="1"/>
</dbReference>
<dbReference type="PANTHER" id="PTHR30483:SF6">
    <property type="entry name" value="PERIPLASMIC BINDING PROTEIN OF ABC TRANSPORTER FOR NATURAL AMINO ACIDS"/>
    <property type="match status" value="1"/>
</dbReference>
<feature type="chain" id="PRO_5047412047" evidence="3">
    <location>
        <begin position="22"/>
        <end position="391"/>
    </location>
</feature>
<proteinExistence type="inferred from homology"/>
<gene>
    <name evidence="5" type="ORF">OV287_11555</name>
</gene>
<evidence type="ECO:0000256" key="2">
    <source>
        <dbReference type="ARBA" id="ARBA00022729"/>
    </source>
</evidence>
<sequence>MRRLLPGVFGLALLCCGVAVAQEKAPIVLVLHADMSSGSAMAGEAIRRGALIAISELNAQGGLLDGRKLELVVRDHHGVPARATEQLPELASMPHLVAILSGLHSPPVIQNLPFIHEHQLIVVSPWAAATGMVQHELTPNYVFRVSIDDERVGEFLVARALARGHKRLGVILEKSAWGRSNEKALLAALARRNLKPASVQWFNWADADMETHLAAVERAGAEALLMVANAPEGAAIVRTVARRPPGKRLPIYAHSGIIGGDFVRQSGEALSGVDLRVVHTFSFLGNPSAKARAVAAKYHTLFGTQSDEEIFSDAGTAQAYDAVWLLALAIQKAKSTERPRVRDALERLGSYQGLVRTYQPAFTPSRHEALSPSDFKLATFNPRGVLVLSQP</sequence>
<keyword evidence="6" id="KW-1185">Reference proteome</keyword>
<dbReference type="InterPro" id="IPR028082">
    <property type="entry name" value="Peripla_BP_I"/>
</dbReference>
<feature type="domain" description="Leucine-binding protein" evidence="4">
    <location>
        <begin position="32"/>
        <end position="369"/>
    </location>
</feature>
<comment type="caution">
    <text evidence="5">The sequence shown here is derived from an EMBL/GenBank/DDBJ whole genome shotgun (WGS) entry which is preliminary data.</text>
</comment>
<name>A0ABT4A0J6_9BACT</name>
<keyword evidence="2 3" id="KW-0732">Signal</keyword>
<evidence type="ECO:0000256" key="3">
    <source>
        <dbReference type="SAM" id="SignalP"/>
    </source>
</evidence>
<evidence type="ECO:0000313" key="6">
    <source>
        <dbReference type="Proteomes" id="UP001207654"/>
    </source>
</evidence>